<dbReference type="Pfam" id="PF21311">
    <property type="entry name" value="Phage_RBD_prop"/>
    <property type="match status" value="1"/>
</dbReference>
<evidence type="ECO:0000259" key="1">
    <source>
        <dbReference type="Pfam" id="PF21311"/>
    </source>
</evidence>
<reference evidence="2 3" key="1">
    <citation type="submission" date="2015-09" db="EMBL/GenBank/DDBJ databases">
        <authorList>
            <consortium name="Pathogen Informatics"/>
        </authorList>
    </citation>
    <scope>NUCLEOTIDE SEQUENCE [LARGE SCALE GENOMIC DNA]</scope>
    <source>
        <strain evidence="2 3">2789STDY5834966</strain>
    </source>
</reference>
<evidence type="ECO:0000313" key="3">
    <source>
        <dbReference type="Proteomes" id="UP000095390"/>
    </source>
</evidence>
<dbReference type="AlphaFoldDB" id="A0A173TDH6"/>
<accession>A0A173TDH6</accession>
<feature type="domain" description="P68 RBP/TagC-like beta-propeller" evidence="1">
    <location>
        <begin position="65"/>
        <end position="255"/>
    </location>
</feature>
<dbReference type="Proteomes" id="UP000095390">
    <property type="component" value="Unassembled WGS sequence"/>
</dbReference>
<gene>
    <name evidence="2" type="ORF">ERS852578_01525</name>
</gene>
<evidence type="ECO:0000313" key="2">
    <source>
        <dbReference type="EMBL" id="CUM99268.1"/>
    </source>
</evidence>
<protein>
    <recommendedName>
        <fullName evidence="1">P68 RBP/TagC-like beta-propeller domain-containing protein</fullName>
    </recommendedName>
</protein>
<dbReference type="InterPro" id="IPR048799">
    <property type="entry name" value="P68_RBP_TagC-like_beta-prop"/>
</dbReference>
<dbReference type="EMBL" id="CYYC01000016">
    <property type="protein sequence ID" value="CUM99268.1"/>
    <property type="molecule type" value="Genomic_DNA"/>
</dbReference>
<organism evidence="2 3">
    <name type="scientific">Anaerobutyricum hallii</name>
    <dbReference type="NCBI Taxonomy" id="39488"/>
    <lineage>
        <taxon>Bacteria</taxon>
        <taxon>Bacillati</taxon>
        <taxon>Bacillota</taxon>
        <taxon>Clostridia</taxon>
        <taxon>Lachnospirales</taxon>
        <taxon>Lachnospiraceae</taxon>
        <taxon>Anaerobutyricum</taxon>
    </lineage>
</organism>
<dbReference type="RefSeq" id="WP_055182870.1">
    <property type="nucleotide sequence ID" value="NZ_CATVRT010000046.1"/>
</dbReference>
<proteinExistence type="predicted"/>
<dbReference type="OrthoDB" id="1779276at2"/>
<name>A0A173TDH6_9FIRM</name>
<sequence length="323" mass="37388">MKKEQSILGILFFTLLFGLCFQQNPLNVEAKTRVIHKDITPKEPASSDLKVVKKVTKLAAYRWIQSYTMDSKYYYYIQMTSPYTGNLRITRVKYRGLGRYIKDHMDLKNFGHATNLDCSVSNGQTWLWTGSDCKGNDVSRAISGFRYQKNKILRKHGTIHYKIPDAKSKKYMTNVYPAINQNSTQMAVRYTYGGKQYYQIYNLANGRFINPRNPVKRICLSATSGDFQGFDLYGTSIYTIEGSPRKSFLLGYDRSRRYQPTKIRRYNYAARSKKTITVRGAKTLSFREPEGIKVLAGGQIYMMYVSNTLTNQSCNIYRVKRKI</sequence>